<gene>
    <name evidence="4" type="ORF">EGI11_06310</name>
</gene>
<name>A0A3N0WVC4_9FLAO</name>
<dbReference type="OrthoDB" id="9777975at2"/>
<feature type="chain" id="PRO_5018027170" evidence="2">
    <location>
        <begin position="21"/>
        <end position="301"/>
    </location>
</feature>
<sequence length="301" mass="33612">MRKMFLFLGLVMVASLSAQVKENFTYTLNSAYEKELKICPFITKAVSENSGNLDVLPNVTFKNIDGKELKLDAFLTKTLTSAPAVILIHGGGWKSGSRDMLNPLAQEIAKYGYHTFTIDYRLSDEAKYPAAIEDVLEALVFLKKNARKFKIDTTKMALLGCSSGGQMAALIGTKYPNAASAIIDIDGILAFHHPDSQEGTLAAHWLGGNYEESPAVWKEASALTHASSKTPPFLFINSQYKRFSAGQNEMISALKSYHIYAEVQKIENSPHTFWLFNPWFSPTVNYIKNFLNLNFKKNEFL</sequence>
<dbReference type="Proteomes" id="UP000270224">
    <property type="component" value="Unassembled WGS sequence"/>
</dbReference>
<dbReference type="InterPro" id="IPR049492">
    <property type="entry name" value="BD-FAE-like_dom"/>
</dbReference>
<dbReference type="GO" id="GO:0016787">
    <property type="term" value="F:hydrolase activity"/>
    <property type="evidence" value="ECO:0007669"/>
    <property type="project" value="UniProtKB-KW"/>
</dbReference>
<evidence type="ECO:0000313" key="4">
    <source>
        <dbReference type="EMBL" id="ROI09028.1"/>
    </source>
</evidence>
<dbReference type="Pfam" id="PF20434">
    <property type="entry name" value="BD-FAE"/>
    <property type="match status" value="1"/>
</dbReference>
<reference evidence="5" key="1">
    <citation type="submission" date="2018-11" db="EMBL/GenBank/DDBJ databases">
        <title>Proposal to divide the Flavobacteriaceae and reorganize its genera based on Amino Acid Identity values calculated from whole genome sequences.</title>
        <authorList>
            <person name="Nicholson A.C."/>
            <person name="Gulvik C.A."/>
            <person name="Whitney A.M."/>
            <person name="Humrighouse B.W."/>
            <person name="Bell M."/>
            <person name="Holmes B."/>
            <person name="Steigerwalt A."/>
            <person name="Villarma A."/>
            <person name="Sheth M."/>
            <person name="Batra D."/>
            <person name="Pryor J."/>
            <person name="Bernardet J.-F."/>
            <person name="Hugo C."/>
            <person name="Kampfer P."/>
            <person name="Newman J."/>
            <person name="Mcquiston J.R."/>
        </authorList>
    </citation>
    <scope>NUCLEOTIDE SEQUENCE [LARGE SCALE GENOMIC DNA]</scope>
    <source>
        <strain evidence="5">H3056</strain>
    </source>
</reference>
<keyword evidence="1 4" id="KW-0378">Hydrolase</keyword>
<dbReference type="PANTHER" id="PTHR48081">
    <property type="entry name" value="AB HYDROLASE SUPERFAMILY PROTEIN C4A8.06C"/>
    <property type="match status" value="1"/>
</dbReference>
<dbReference type="Gene3D" id="3.40.50.1820">
    <property type="entry name" value="alpha/beta hydrolase"/>
    <property type="match status" value="1"/>
</dbReference>
<comment type="caution">
    <text evidence="4">The sequence shown here is derived from an EMBL/GenBank/DDBJ whole genome shotgun (WGS) entry which is preliminary data.</text>
</comment>
<dbReference type="SUPFAM" id="SSF53474">
    <property type="entry name" value="alpha/beta-Hydrolases"/>
    <property type="match status" value="1"/>
</dbReference>
<organism evidence="4 5">
    <name type="scientific">Kaistella daneshvariae</name>
    <dbReference type="NCBI Taxonomy" id="2487074"/>
    <lineage>
        <taxon>Bacteria</taxon>
        <taxon>Pseudomonadati</taxon>
        <taxon>Bacteroidota</taxon>
        <taxon>Flavobacteriia</taxon>
        <taxon>Flavobacteriales</taxon>
        <taxon>Weeksellaceae</taxon>
        <taxon>Chryseobacterium group</taxon>
        <taxon>Kaistella</taxon>
    </lineage>
</organism>
<accession>A0A3N0WVC4</accession>
<dbReference type="InterPro" id="IPR029058">
    <property type="entry name" value="AB_hydrolase_fold"/>
</dbReference>
<evidence type="ECO:0000259" key="3">
    <source>
        <dbReference type="Pfam" id="PF20434"/>
    </source>
</evidence>
<evidence type="ECO:0000256" key="2">
    <source>
        <dbReference type="SAM" id="SignalP"/>
    </source>
</evidence>
<dbReference type="PANTHER" id="PTHR48081:SF13">
    <property type="entry name" value="ALPHA_BETA HYDROLASE"/>
    <property type="match status" value="1"/>
</dbReference>
<protein>
    <submittedName>
        <fullName evidence="4">Alpha/beta hydrolase</fullName>
    </submittedName>
</protein>
<feature type="domain" description="BD-FAE-like" evidence="3">
    <location>
        <begin position="74"/>
        <end position="238"/>
    </location>
</feature>
<dbReference type="EMBL" id="RJUG01000003">
    <property type="protein sequence ID" value="ROI09028.1"/>
    <property type="molecule type" value="Genomic_DNA"/>
</dbReference>
<proteinExistence type="predicted"/>
<evidence type="ECO:0000313" key="5">
    <source>
        <dbReference type="Proteomes" id="UP000270224"/>
    </source>
</evidence>
<feature type="signal peptide" evidence="2">
    <location>
        <begin position="1"/>
        <end position="20"/>
    </location>
</feature>
<dbReference type="AlphaFoldDB" id="A0A3N0WVC4"/>
<dbReference type="InterPro" id="IPR050300">
    <property type="entry name" value="GDXG_lipolytic_enzyme"/>
</dbReference>
<evidence type="ECO:0000256" key="1">
    <source>
        <dbReference type="ARBA" id="ARBA00022801"/>
    </source>
</evidence>
<reference evidence="5" key="2">
    <citation type="submission" date="2018-11" db="EMBL/GenBank/DDBJ databases">
        <title>Proposal to divide the Flavobacteriaceae and reorganize its genera based on Amino Acid Identity values calculated from whole genome sequences.</title>
        <authorList>
            <person name="Nicholson A.C."/>
            <person name="Gulvik C.A."/>
            <person name="Whitney A.M."/>
            <person name="Humrighouse B.W."/>
            <person name="Bell M."/>
            <person name="Holmens B."/>
            <person name="Steigerwalt A."/>
            <person name="Villarma A."/>
            <person name="Sheth M."/>
            <person name="Batra D."/>
            <person name="Pryor J."/>
            <person name="Bernardet J.-F."/>
            <person name="Hugo C."/>
            <person name="Kampfer P."/>
            <person name="Newman J."/>
            <person name="Mcquiston J.R."/>
        </authorList>
    </citation>
    <scope>NUCLEOTIDE SEQUENCE [LARGE SCALE GENOMIC DNA]</scope>
    <source>
        <strain evidence="5">H3056</strain>
    </source>
</reference>
<keyword evidence="2" id="KW-0732">Signal</keyword>